<dbReference type="GO" id="GO:0003700">
    <property type="term" value="F:DNA-binding transcription factor activity"/>
    <property type="evidence" value="ECO:0007669"/>
    <property type="project" value="InterPro"/>
</dbReference>
<dbReference type="Pfam" id="PF00392">
    <property type="entry name" value="GntR"/>
    <property type="match status" value="1"/>
</dbReference>
<dbReference type="InterPro" id="IPR036390">
    <property type="entry name" value="WH_DNA-bd_sf"/>
</dbReference>
<dbReference type="Gene3D" id="1.10.10.10">
    <property type="entry name" value="Winged helix-like DNA-binding domain superfamily/Winged helix DNA-binding domain"/>
    <property type="match status" value="1"/>
</dbReference>
<evidence type="ECO:0000256" key="3">
    <source>
        <dbReference type="ARBA" id="ARBA00023163"/>
    </source>
</evidence>
<dbReference type="SUPFAM" id="SSF46785">
    <property type="entry name" value="Winged helix' DNA-binding domain"/>
    <property type="match status" value="1"/>
</dbReference>
<gene>
    <name evidence="5" type="ORF">GCM10017083_19730</name>
</gene>
<reference evidence="5" key="2">
    <citation type="submission" date="2020-09" db="EMBL/GenBank/DDBJ databases">
        <authorList>
            <person name="Sun Q."/>
            <person name="Kim S."/>
        </authorList>
    </citation>
    <scope>NUCLEOTIDE SEQUENCE</scope>
    <source>
        <strain evidence="5">KCTC 42651</strain>
    </source>
</reference>
<dbReference type="PRINTS" id="PR00035">
    <property type="entry name" value="HTHGNTR"/>
</dbReference>
<feature type="domain" description="HTH gntR-type" evidence="4">
    <location>
        <begin position="12"/>
        <end position="79"/>
    </location>
</feature>
<comment type="caution">
    <text evidence="5">The sequence shown here is derived from an EMBL/GenBank/DDBJ whole genome shotgun (WGS) entry which is preliminary data.</text>
</comment>
<evidence type="ECO:0000256" key="1">
    <source>
        <dbReference type="ARBA" id="ARBA00023015"/>
    </source>
</evidence>
<dbReference type="PANTHER" id="PTHR43537">
    <property type="entry name" value="TRANSCRIPTIONAL REGULATOR, GNTR FAMILY"/>
    <property type="match status" value="1"/>
</dbReference>
<evidence type="ECO:0000256" key="2">
    <source>
        <dbReference type="ARBA" id="ARBA00023125"/>
    </source>
</evidence>
<dbReference type="PROSITE" id="PS50949">
    <property type="entry name" value="HTH_GNTR"/>
    <property type="match status" value="1"/>
</dbReference>
<evidence type="ECO:0000313" key="6">
    <source>
        <dbReference type="Proteomes" id="UP000630353"/>
    </source>
</evidence>
<proteinExistence type="predicted"/>
<sequence>MAEPLRVLQRPKSLTALAADEIRGRIVRGELGLGSPLSENALALELGVSKTPIREALLQLKMEGLVSIQPQRGSFVFDMSPEEIKQLGDLRETLEVTALERAMKGRREPLVAALTAIVDAMAEAVRTGDNGRYRILDAAFHRTLFEHAGNRYLADCYAGFAFRIQALRARLCSDPALNAVSLRDHGRLRDLIAAGDVDAARDLLVHHMTRTIGDYLDSMEQAAVAD</sequence>
<dbReference type="Proteomes" id="UP000630353">
    <property type="component" value="Unassembled WGS sequence"/>
</dbReference>
<dbReference type="Pfam" id="PF07729">
    <property type="entry name" value="FCD"/>
    <property type="match status" value="1"/>
</dbReference>
<organism evidence="5 6">
    <name type="scientific">Thalassobaculum fulvum</name>
    <dbReference type="NCBI Taxonomy" id="1633335"/>
    <lineage>
        <taxon>Bacteria</taxon>
        <taxon>Pseudomonadati</taxon>
        <taxon>Pseudomonadota</taxon>
        <taxon>Alphaproteobacteria</taxon>
        <taxon>Rhodospirillales</taxon>
        <taxon>Thalassobaculaceae</taxon>
        <taxon>Thalassobaculum</taxon>
    </lineage>
</organism>
<evidence type="ECO:0000313" key="5">
    <source>
        <dbReference type="EMBL" id="GHD48532.1"/>
    </source>
</evidence>
<dbReference type="RefSeq" id="WP_189988884.1">
    <property type="nucleotide sequence ID" value="NZ_BMZS01000004.1"/>
</dbReference>
<dbReference type="SUPFAM" id="SSF48008">
    <property type="entry name" value="GntR ligand-binding domain-like"/>
    <property type="match status" value="1"/>
</dbReference>
<dbReference type="InterPro" id="IPR008920">
    <property type="entry name" value="TF_FadR/GntR_C"/>
</dbReference>
<keyword evidence="3" id="KW-0804">Transcription</keyword>
<dbReference type="AlphaFoldDB" id="A0A918XRR7"/>
<dbReference type="InterPro" id="IPR011711">
    <property type="entry name" value="GntR_C"/>
</dbReference>
<keyword evidence="6" id="KW-1185">Reference proteome</keyword>
<dbReference type="GO" id="GO:0003677">
    <property type="term" value="F:DNA binding"/>
    <property type="evidence" value="ECO:0007669"/>
    <property type="project" value="UniProtKB-KW"/>
</dbReference>
<dbReference type="SMART" id="SM00345">
    <property type="entry name" value="HTH_GNTR"/>
    <property type="match status" value="1"/>
</dbReference>
<accession>A0A918XRR7</accession>
<keyword evidence="2" id="KW-0238">DNA-binding</keyword>
<dbReference type="SMART" id="SM00895">
    <property type="entry name" value="FCD"/>
    <property type="match status" value="1"/>
</dbReference>
<dbReference type="EMBL" id="BMZS01000004">
    <property type="protein sequence ID" value="GHD48532.1"/>
    <property type="molecule type" value="Genomic_DNA"/>
</dbReference>
<keyword evidence="1" id="KW-0805">Transcription regulation</keyword>
<dbReference type="InterPro" id="IPR036388">
    <property type="entry name" value="WH-like_DNA-bd_sf"/>
</dbReference>
<name>A0A918XRR7_9PROT</name>
<dbReference type="InterPro" id="IPR000524">
    <property type="entry name" value="Tscrpt_reg_HTH_GntR"/>
</dbReference>
<protein>
    <submittedName>
        <fullName evidence="5">Transcriptional regulator</fullName>
    </submittedName>
</protein>
<reference evidence="5" key="1">
    <citation type="journal article" date="2014" name="Int. J. Syst. Evol. Microbiol.">
        <title>Complete genome sequence of Corynebacterium casei LMG S-19264T (=DSM 44701T), isolated from a smear-ripened cheese.</title>
        <authorList>
            <consortium name="US DOE Joint Genome Institute (JGI-PGF)"/>
            <person name="Walter F."/>
            <person name="Albersmeier A."/>
            <person name="Kalinowski J."/>
            <person name="Ruckert C."/>
        </authorList>
    </citation>
    <scope>NUCLEOTIDE SEQUENCE</scope>
    <source>
        <strain evidence="5">KCTC 42651</strain>
    </source>
</reference>
<dbReference type="CDD" id="cd07377">
    <property type="entry name" value="WHTH_GntR"/>
    <property type="match status" value="1"/>
</dbReference>
<dbReference type="PANTHER" id="PTHR43537:SF50">
    <property type="entry name" value="TRANSCRIPTIONAL REGULATORY PROTEIN"/>
    <property type="match status" value="1"/>
</dbReference>
<evidence type="ECO:0000259" key="4">
    <source>
        <dbReference type="PROSITE" id="PS50949"/>
    </source>
</evidence>
<dbReference type="Gene3D" id="1.20.120.530">
    <property type="entry name" value="GntR ligand-binding domain-like"/>
    <property type="match status" value="1"/>
</dbReference>